<comment type="caution">
    <text evidence="2">The sequence shown here is derived from an EMBL/GenBank/DDBJ whole genome shotgun (WGS) entry which is preliminary data.</text>
</comment>
<accession>F9W9T8</accession>
<reference evidence="3" key="1">
    <citation type="submission" date="2011-07" db="EMBL/GenBank/DDBJ databases">
        <title>Divergent evolution of antigenic variation in African trypanosomes.</title>
        <authorList>
            <person name="Jackson A.P."/>
            <person name="Berry A."/>
            <person name="Allison H.C."/>
            <person name="Burton P."/>
            <person name="Anderson J."/>
            <person name="Aslett M."/>
            <person name="Brown R."/>
            <person name="Corton N."/>
            <person name="Harris D."/>
            <person name="Hauser H."/>
            <person name="Gamble J."/>
            <person name="Gilderthorp R."/>
            <person name="McQuillan J."/>
            <person name="Quail M.A."/>
            <person name="Sanders M."/>
            <person name="Van Tonder A."/>
            <person name="Ginger M.L."/>
            <person name="Donelson J.E."/>
            <person name="Field M.C."/>
            <person name="Barry J.D."/>
            <person name="Berriman M."/>
            <person name="Hertz-Fowler C."/>
        </authorList>
    </citation>
    <scope>NUCLEOTIDE SEQUENCE [LARGE SCALE GENOMIC DNA]</scope>
    <source>
        <strain evidence="3">IL3000</strain>
    </source>
</reference>
<gene>
    <name evidence="2" type="ORF">TCIL3000_0_46770</name>
</gene>
<dbReference type="AlphaFoldDB" id="F9W9T8"/>
<keyword evidence="3" id="KW-1185">Reference proteome</keyword>
<evidence type="ECO:0000256" key="1">
    <source>
        <dbReference type="SAM" id="Phobius"/>
    </source>
</evidence>
<keyword evidence="1" id="KW-0472">Membrane</keyword>
<name>F9W9T8_TRYCI</name>
<reference evidence="2 3" key="2">
    <citation type="journal article" date="2012" name="Proc. Natl. Acad. Sci. U.S.A.">
        <title>Antigenic diversity is generated by distinct evolutionary mechanisms in African trypanosome species.</title>
        <authorList>
            <person name="Jackson A.P."/>
            <person name="Berry A."/>
            <person name="Aslett M."/>
            <person name="Allison H.C."/>
            <person name="Burton P."/>
            <person name="Vavrova-Anderson J."/>
            <person name="Brown R."/>
            <person name="Browne H."/>
            <person name="Corton N."/>
            <person name="Hauser H."/>
            <person name="Gamble J."/>
            <person name="Gilderthorp R."/>
            <person name="Marcello L."/>
            <person name="McQuillan J."/>
            <person name="Otto T.D."/>
            <person name="Quail M.A."/>
            <person name="Sanders M.J."/>
            <person name="van Tonder A."/>
            <person name="Ginger M.L."/>
            <person name="Field M.C."/>
            <person name="Barry J.D."/>
            <person name="Hertz-Fowler C."/>
            <person name="Berriman M."/>
        </authorList>
    </citation>
    <scope>NUCLEOTIDE SEQUENCE [LARGE SCALE GENOMIC DNA]</scope>
    <source>
        <strain evidence="2 3">IL3000</strain>
    </source>
</reference>
<organism evidence="2 3">
    <name type="scientific">Trypanosoma congolense (strain IL3000)</name>
    <dbReference type="NCBI Taxonomy" id="1068625"/>
    <lineage>
        <taxon>Eukaryota</taxon>
        <taxon>Discoba</taxon>
        <taxon>Euglenozoa</taxon>
        <taxon>Kinetoplastea</taxon>
        <taxon>Metakinetoplastina</taxon>
        <taxon>Trypanosomatida</taxon>
        <taxon>Trypanosomatidae</taxon>
        <taxon>Trypanosoma</taxon>
        <taxon>Nannomonas</taxon>
    </lineage>
</organism>
<dbReference type="EMBL" id="CAEQ01001349">
    <property type="protein sequence ID" value="CCD13993.1"/>
    <property type="molecule type" value="Genomic_DNA"/>
</dbReference>
<protein>
    <submittedName>
        <fullName evidence="2">Uncharacterized protein</fullName>
    </submittedName>
</protein>
<feature type="transmembrane region" description="Helical" evidence="1">
    <location>
        <begin position="12"/>
        <end position="33"/>
    </location>
</feature>
<evidence type="ECO:0000313" key="2">
    <source>
        <dbReference type="EMBL" id="CCD13993.1"/>
    </source>
</evidence>
<evidence type="ECO:0000313" key="3">
    <source>
        <dbReference type="Proteomes" id="UP000000702"/>
    </source>
</evidence>
<keyword evidence="1" id="KW-0812">Transmembrane</keyword>
<proteinExistence type="predicted"/>
<keyword evidence="1" id="KW-1133">Transmembrane helix</keyword>
<sequence length="136" mass="15942">MLTFLCFPHFPLVLFLVFNVFFLLLARCPLLSVSRWPFDMLYRTSHGHDAKCFGRKQSATFLHFCAFSFSHQVVLSPRCQDFVVFKRSCGRPVVLLLDEFSMIMRAWRLPLPVRRNAHEMAAILRCGILRGECRRM</sequence>
<dbReference type="Proteomes" id="UP000000702">
    <property type="component" value="Unassembled WGS sequence"/>
</dbReference>